<comment type="caution">
    <text evidence="1">The sequence shown here is derived from an EMBL/GenBank/DDBJ whole genome shotgun (WGS) entry which is preliminary data.</text>
</comment>
<dbReference type="EMBL" id="CATNWA010015366">
    <property type="protein sequence ID" value="CAI9582487.1"/>
    <property type="molecule type" value="Genomic_DNA"/>
</dbReference>
<evidence type="ECO:0000313" key="2">
    <source>
        <dbReference type="Proteomes" id="UP001162483"/>
    </source>
</evidence>
<keyword evidence="2" id="KW-1185">Reference proteome</keyword>
<organism evidence="1 2">
    <name type="scientific">Staurois parvus</name>
    <dbReference type="NCBI Taxonomy" id="386267"/>
    <lineage>
        <taxon>Eukaryota</taxon>
        <taxon>Metazoa</taxon>
        <taxon>Chordata</taxon>
        <taxon>Craniata</taxon>
        <taxon>Vertebrata</taxon>
        <taxon>Euteleostomi</taxon>
        <taxon>Amphibia</taxon>
        <taxon>Batrachia</taxon>
        <taxon>Anura</taxon>
        <taxon>Neobatrachia</taxon>
        <taxon>Ranoidea</taxon>
        <taxon>Ranidae</taxon>
        <taxon>Staurois</taxon>
    </lineage>
</organism>
<gene>
    <name evidence="1" type="ORF">SPARVUS_LOCUS9661917</name>
</gene>
<accession>A0ABN9EGF8</accession>
<protein>
    <submittedName>
        <fullName evidence="1">Uncharacterized protein</fullName>
    </submittedName>
</protein>
<dbReference type="Proteomes" id="UP001162483">
    <property type="component" value="Unassembled WGS sequence"/>
</dbReference>
<evidence type="ECO:0000313" key="1">
    <source>
        <dbReference type="EMBL" id="CAI9582487.1"/>
    </source>
</evidence>
<reference evidence="1" key="1">
    <citation type="submission" date="2023-05" db="EMBL/GenBank/DDBJ databases">
        <authorList>
            <person name="Stuckert A."/>
        </authorList>
    </citation>
    <scope>NUCLEOTIDE SEQUENCE</scope>
</reference>
<proteinExistence type="predicted"/>
<sequence>MDPDGTMFSEDCCSGYCYDRSFWSIGEILLFLVSRQLFHHNTISGLERVGIFL</sequence>
<name>A0ABN9EGF8_9NEOB</name>